<gene>
    <name evidence="1" type="ORF">B1B_02661</name>
</gene>
<reference evidence="1" key="1">
    <citation type="submission" date="2013-08" db="EMBL/GenBank/DDBJ databases">
        <authorList>
            <person name="Mendez C."/>
            <person name="Richter M."/>
            <person name="Ferrer M."/>
            <person name="Sanchez J."/>
        </authorList>
    </citation>
    <scope>NUCLEOTIDE SEQUENCE</scope>
</reference>
<name>T1BX18_9ZZZZ</name>
<proteinExistence type="predicted"/>
<sequence length="109" mass="12607">MTAQRRGSVRLRKLIEEATVDANDEYEQEAGFLNEFEERLRCPFRGLVVGEWVDVQKFDVGEGGRGLLAVCRRHGREYRVHITELEWMGQPPEGAEWIEAYRLWLKGGG</sequence>
<protein>
    <submittedName>
        <fullName evidence="1">Cytoplasmic protein</fullName>
    </submittedName>
</protein>
<dbReference type="AlphaFoldDB" id="T1BX18"/>
<dbReference type="EMBL" id="AUZY01001599">
    <property type="protein sequence ID" value="EQD74447.1"/>
    <property type="molecule type" value="Genomic_DNA"/>
</dbReference>
<organism evidence="1">
    <name type="scientific">mine drainage metagenome</name>
    <dbReference type="NCBI Taxonomy" id="410659"/>
    <lineage>
        <taxon>unclassified sequences</taxon>
        <taxon>metagenomes</taxon>
        <taxon>ecological metagenomes</taxon>
    </lineage>
</organism>
<accession>T1BX18</accession>
<evidence type="ECO:0000313" key="1">
    <source>
        <dbReference type="EMBL" id="EQD74447.1"/>
    </source>
</evidence>
<comment type="caution">
    <text evidence="1">The sequence shown here is derived from an EMBL/GenBank/DDBJ whole genome shotgun (WGS) entry which is preliminary data.</text>
</comment>
<reference evidence="1" key="2">
    <citation type="journal article" date="2014" name="ISME J.">
        <title>Microbial stratification in low pH oxic and suboxic macroscopic growths along an acid mine drainage.</title>
        <authorList>
            <person name="Mendez-Garcia C."/>
            <person name="Mesa V."/>
            <person name="Sprenger R.R."/>
            <person name="Richter M."/>
            <person name="Diez M.S."/>
            <person name="Solano J."/>
            <person name="Bargiela R."/>
            <person name="Golyshina O.V."/>
            <person name="Manteca A."/>
            <person name="Ramos J.L."/>
            <person name="Gallego J.R."/>
            <person name="Llorente I."/>
            <person name="Martins Dos Santos V.A."/>
            <person name="Jensen O.N."/>
            <person name="Pelaez A.I."/>
            <person name="Sanchez J."/>
            <person name="Ferrer M."/>
        </authorList>
    </citation>
    <scope>NUCLEOTIDE SEQUENCE</scope>
</reference>